<feature type="domain" description="Diphthamide synthase" evidence="10">
    <location>
        <begin position="1"/>
        <end position="228"/>
    </location>
</feature>
<evidence type="ECO:0000256" key="3">
    <source>
        <dbReference type="ARBA" id="ARBA00018426"/>
    </source>
</evidence>
<protein>
    <recommendedName>
        <fullName evidence="3">Diphthine--ammonia ligase</fullName>
        <ecNumber evidence="2">6.3.1.14</ecNumber>
    </recommendedName>
    <alternativeName>
        <fullName evidence="7">Diphthamide synthase</fullName>
    </alternativeName>
    <alternativeName>
        <fullName evidence="8">Diphthamide synthetase</fullName>
    </alternativeName>
</protein>
<dbReference type="InterPro" id="IPR035959">
    <property type="entry name" value="RutC-like_sf"/>
</dbReference>
<dbReference type="Gene3D" id="3.90.1490.10">
    <property type="entry name" value="putative n-type atp pyrophosphatase, domain 2"/>
    <property type="match status" value="1"/>
</dbReference>
<dbReference type="InterPro" id="IPR002761">
    <property type="entry name" value="Diphthami_syn_dom"/>
</dbReference>
<dbReference type="Pfam" id="PF01042">
    <property type="entry name" value="Ribonuc_L-PSP"/>
    <property type="match status" value="2"/>
</dbReference>
<gene>
    <name evidence="11" type="ORF">BCR32DRAFT_275712</name>
</gene>
<evidence type="ECO:0000259" key="10">
    <source>
        <dbReference type="Pfam" id="PF01902"/>
    </source>
</evidence>
<evidence type="ECO:0000313" key="11">
    <source>
        <dbReference type="EMBL" id="ORX86044.1"/>
    </source>
</evidence>
<comment type="catalytic activity">
    <reaction evidence="9">
        <text>diphthine-[translation elongation factor 2] + NH4(+) + ATP = diphthamide-[translation elongation factor 2] + AMP + diphosphate + H(+)</text>
        <dbReference type="Rhea" id="RHEA:19753"/>
        <dbReference type="Rhea" id="RHEA-COMP:10172"/>
        <dbReference type="Rhea" id="RHEA-COMP:10174"/>
        <dbReference type="ChEBI" id="CHEBI:15378"/>
        <dbReference type="ChEBI" id="CHEBI:16692"/>
        <dbReference type="ChEBI" id="CHEBI:28938"/>
        <dbReference type="ChEBI" id="CHEBI:30616"/>
        <dbReference type="ChEBI" id="CHEBI:33019"/>
        <dbReference type="ChEBI" id="CHEBI:82696"/>
        <dbReference type="ChEBI" id="CHEBI:456215"/>
        <dbReference type="EC" id="6.3.1.14"/>
    </reaction>
</comment>
<keyword evidence="11" id="KW-0378">Hydrolase</keyword>
<organism evidence="11 12">
    <name type="scientific">Anaeromyces robustus</name>
    <dbReference type="NCBI Taxonomy" id="1754192"/>
    <lineage>
        <taxon>Eukaryota</taxon>
        <taxon>Fungi</taxon>
        <taxon>Fungi incertae sedis</taxon>
        <taxon>Chytridiomycota</taxon>
        <taxon>Chytridiomycota incertae sedis</taxon>
        <taxon>Neocallimastigomycetes</taxon>
        <taxon>Neocallimastigales</taxon>
        <taxon>Neocallimastigaceae</taxon>
        <taxon>Anaeromyces</taxon>
    </lineage>
</organism>
<dbReference type="FunFam" id="3.40.50.620:FF:000145">
    <property type="entry name" value="ATP-binding domain containing protein"/>
    <property type="match status" value="1"/>
</dbReference>
<dbReference type="GO" id="GO:0005524">
    <property type="term" value="F:ATP binding"/>
    <property type="evidence" value="ECO:0007669"/>
    <property type="project" value="UniProtKB-KW"/>
</dbReference>
<dbReference type="Gene3D" id="3.40.50.620">
    <property type="entry name" value="HUPs"/>
    <property type="match status" value="1"/>
</dbReference>
<evidence type="ECO:0000256" key="4">
    <source>
        <dbReference type="ARBA" id="ARBA00022598"/>
    </source>
</evidence>
<dbReference type="Gene3D" id="3.30.1330.40">
    <property type="entry name" value="RutC-like"/>
    <property type="match status" value="2"/>
</dbReference>
<dbReference type="GO" id="GO:0016787">
    <property type="term" value="F:hydrolase activity"/>
    <property type="evidence" value="ECO:0007669"/>
    <property type="project" value="UniProtKB-KW"/>
</dbReference>
<keyword evidence="4" id="KW-0436">Ligase</keyword>
<dbReference type="PANTHER" id="PTHR12196">
    <property type="entry name" value="DOMAIN OF UNKNOWN FUNCTION 71 DUF71 -CONTAINING PROTEIN"/>
    <property type="match status" value="1"/>
</dbReference>
<evidence type="ECO:0000256" key="2">
    <source>
        <dbReference type="ARBA" id="ARBA00012089"/>
    </source>
</evidence>
<keyword evidence="12" id="KW-1185">Reference proteome</keyword>
<evidence type="ECO:0000313" key="12">
    <source>
        <dbReference type="Proteomes" id="UP000193944"/>
    </source>
</evidence>
<dbReference type="GO" id="GO:0017178">
    <property type="term" value="F:diphthine-ammonia ligase activity"/>
    <property type="evidence" value="ECO:0007669"/>
    <property type="project" value="UniProtKB-EC"/>
</dbReference>
<dbReference type="FunFam" id="3.30.1330.40:FF:000012">
    <property type="entry name" value="diphthine--ammonia ligase isoform X1"/>
    <property type="match status" value="1"/>
</dbReference>
<dbReference type="GO" id="GO:0017183">
    <property type="term" value="P:protein histidyl modification to diphthamide"/>
    <property type="evidence" value="ECO:0007669"/>
    <property type="project" value="TreeGrafter"/>
</dbReference>
<dbReference type="InterPro" id="IPR014729">
    <property type="entry name" value="Rossmann-like_a/b/a_fold"/>
</dbReference>
<evidence type="ECO:0000256" key="7">
    <source>
        <dbReference type="ARBA" id="ARBA00029814"/>
    </source>
</evidence>
<evidence type="ECO:0000256" key="1">
    <source>
        <dbReference type="ARBA" id="ARBA00005156"/>
    </source>
</evidence>
<evidence type="ECO:0000256" key="9">
    <source>
        <dbReference type="ARBA" id="ARBA00048108"/>
    </source>
</evidence>
<accession>A0A1Y1XL32</accession>
<evidence type="ECO:0000256" key="8">
    <source>
        <dbReference type="ARBA" id="ARBA00031552"/>
    </source>
</evidence>
<comment type="caution">
    <text evidence="11">The sequence shown here is derived from an EMBL/GenBank/DDBJ whole genome shotgun (WGS) entry which is preliminary data.</text>
</comment>
<dbReference type="CDD" id="cd06155">
    <property type="entry name" value="eu_AANH_C_1"/>
    <property type="match status" value="1"/>
</dbReference>
<comment type="pathway">
    <text evidence="1">Protein modification; peptidyl-diphthamide biosynthesis.</text>
</comment>
<keyword evidence="6" id="KW-0067">ATP-binding</keyword>
<keyword evidence="5" id="KW-0547">Nucleotide-binding</keyword>
<sequence>MKLVALLSGGKDSCFNMMHCIANGHEIVALANLKPSESSHKYELDSYMYQTVGYDGIKYISECMGVPLYQNDIVGDCIVSGLDYVPTKNDEVEDLYNLLLKIKTEHPEIEGVSVGAILSNFQRVRVENICNRLNLTAFAYLWRIEQPKILRDMIDSHLTAVLVKVAAIGLDASHLNKTLGEMYDYFMELLNKYGNNVCGEGGEYETFTIDCPLFSKRIVVDDYEVNKYGEAFAPVCNLRFKKVHLEDKNEKPGLTEEIRELLLDNSNFKHLEIIPPVLSKSNNKFIKFNSNEINENSYNNNMMSIYNKEPYLVLSGVTASKNYDNIQDETKEVMEIIDETLKNHNYDWSNVILMTVYIKNMSEFGNVNNIYKQYFSINPPPRVCVSVNLSENKNISIDCVCSNTPTDKKQCMHVQSISYWAPANIGPYSQSVVVNGSGFIAGQIGLIPCKSELPICDTEEQSLASETKMSLHSLENIISVLPFQMRNDSVHCTCFVTDPSYFLYAQEEWKNFMKSSVPVNFVCIPTLPKNAKIEWQLILYNKNNNLVTYSDEEELALELELEDIADNNDNIKDDTKRECLEYKCTETIDEKFIVETHAIRKTTAFHFVSSVQYKDCEEVYDKNVLEKSSDALFNGLSKSIQSLSMKDNGIQLQVFYLDSTPKSIIHKVINDKCNDIHYYGSDKSLNTSISLIPVVSLPNNTLLSLHFYGFN</sequence>
<dbReference type="EC" id="6.3.1.14" evidence="2"/>
<dbReference type="SUPFAM" id="SSF55298">
    <property type="entry name" value="YjgF-like"/>
    <property type="match status" value="2"/>
</dbReference>
<dbReference type="CDD" id="cd01994">
    <property type="entry name" value="AANH_PF0828-like"/>
    <property type="match status" value="1"/>
</dbReference>
<reference evidence="11 12" key="1">
    <citation type="submission" date="2016-08" db="EMBL/GenBank/DDBJ databases">
        <title>A Parts List for Fungal Cellulosomes Revealed by Comparative Genomics.</title>
        <authorList>
            <consortium name="DOE Joint Genome Institute"/>
            <person name="Haitjema C.H."/>
            <person name="Gilmore S.P."/>
            <person name="Henske J.K."/>
            <person name="Solomon K.V."/>
            <person name="De Groot R."/>
            <person name="Kuo A."/>
            <person name="Mondo S.J."/>
            <person name="Salamov A.A."/>
            <person name="Labutti K."/>
            <person name="Zhao Z."/>
            <person name="Chiniquy J."/>
            <person name="Barry K."/>
            <person name="Brewer H.M."/>
            <person name="Purvine S.O."/>
            <person name="Wright A.T."/>
            <person name="Boxma B."/>
            <person name="Van Alen T."/>
            <person name="Hackstein J.H."/>
            <person name="Baker S.E."/>
            <person name="Grigoriev I.V."/>
            <person name="O'Malley M.A."/>
        </authorList>
    </citation>
    <scope>NUCLEOTIDE SEQUENCE [LARGE SCALE GENOMIC DNA]</scope>
    <source>
        <strain evidence="11 12">S4</strain>
    </source>
</reference>
<reference evidence="11 12" key="2">
    <citation type="submission" date="2016-08" db="EMBL/GenBank/DDBJ databases">
        <title>Pervasive Adenine N6-methylation of Active Genes in Fungi.</title>
        <authorList>
            <consortium name="DOE Joint Genome Institute"/>
            <person name="Mondo S.J."/>
            <person name="Dannebaum R.O."/>
            <person name="Kuo R.C."/>
            <person name="Labutti K."/>
            <person name="Haridas S."/>
            <person name="Kuo A."/>
            <person name="Salamov A."/>
            <person name="Ahrendt S.R."/>
            <person name="Lipzen A."/>
            <person name="Sullivan W."/>
            <person name="Andreopoulos W.B."/>
            <person name="Clum A."/>
            <person name="Lindquist E."/>
            <person name="Daum C."/>
            <person name="Ramamoorthy G.K."/>
            <person name="Gryganskyi A."/>
            <person name="Culley D."/>
            <person name="Magnuson J.K."/>
            <person name="James T.Y."/>
            <person name="O'Malley M.A."/>
            <person name="Stajich J.E."/>
            <person name="Spatafora J.W."/>
            <person name="Visel A."/>
            <person name="Grigoriev I.V."/>
        </authorList>
    </citation>
    <scope>NUCLEOTIDE SEQUENCE [LARGE SCALE GENOMIC DNA]</scope>
    <source>
        <strain evidence="11 12">S4</strain>
    </source>
</reference>
<dbReference type="NCBIfam" id="TIGR00290">
    <property type="entry name" value="MJ0570_dom"/>
    <property type="match status" value="1"/>
</dbReference>
<dbReference type="PANTHER" id="PTHR12196:SF2">
    <property type="entry name" value="DIPHTHINE--AMMONIA LIGASE"/>
    <property type="match status" value="1"/>
</dbReference>
<dbReference type="InterPro" id="IPR006175">
    <property type="entry name" value="YjgF/YER057c/UK114"/>
</dbReference>
<name>A0A1Y1XL32_9FUNG</name>
<dbReference type="Proteomes" id="UP000193944">
    <property type="component" value="Unassembled WGS sequence"/>
</dbReference>
<dbReference type="InterPro" id="IPR030662">
    <property type="entry name" value="DPH6/MJ0570"/>
</dbReference>
<dbReference type="SUPFAM" id="SSF52402">
    <property type="entry name" value="Adenine nucleotide alpha hydrolases-like"/>
    <property type="match status" value="1"/>
</dbReference>
<evidence type="ECO:0000256" key="6">
    <source>
        <dbReference type="ARBA" id="ARBA00022840"/>
    </source>
</evidence>
<evidence type="ECO:0000256" key="5">
    <source>
        <dbReference type="ARBA" id="ARBA00022741"/>
    </source>
</evidence>
<dbReference type="STRING" id="1754192.A0A1Y1XL32"/>
<dbReference type="AlphaFoldDB" id="A0A1Y1XL32"/>
<dbReference type="FunFam" id="3.90.1490.10:FF:000001">
    <property type="entry name" value="Diphthine--ammonia ligase"/>
    <property type="match status" value="1"/>
</dbReference>
<dbReference type="Pfam" id="PF01902">
    <property type="entry name" value="Diphthami_syn_2"/>
    <property type="match status" value="1"/>
</dbReference>
<proteinExistence type="predicted"/>
<dbReference type="EMBL" id="MCFG01000026">
    <property type="protein sequence ID" value="ORX86044.1"/>
    <property type="molecule type" value="Genomic_DNA"/>
</dbReference>
<dbReference type="OrthoDB" id="686384at2759"/>